<dbReference type="Proteomes" id="UP001165960">
    <property type="component" value="Unassembled WGS sequence"/>
</dbReference>
<proteinExistence type="predicted"/>
<comment type="caution">
    <text evidence="1">The sequence shown here is derived from an EMBL/GenBank/DDBJ whole genome shotgun (WGS) entry which is preliminary data.</text>
</comment>
<protein>
    <submittedName>
        <fullName evidence="1">Uncharacterized protein</fullName>
    </submittedName>
</protein>
<gene>
    <name evidence="1" type="ORF">DSO57_1017665</name>
</gene>
<reference evidence="1" key="1">
    <citation type="submission" date="2022-04" db="EMBL/GenBank/DDBJ databases">
        <title>Genome of the entomopathogenic fungus Entomophthora muscae.</title>
        <authorList>
            <person name="Elya C."/>
            <person name="Lovett B.R."/>
            <person name="Lee E."/>
            <person name="Macias A.M."/>
            <person name="Hajek A.E."/>
            <person name="De Bivort B.L."/>
            <person name="Kasson M.T."/>
            <person name="De Fine Licht H.H."/>
            <person name="Stajich J.E."/>
        </authorList>
    </citation>
    <scope>NUCLEOTIDE SEQUENCE</scope>
    <source>
        <strain evidence="1">Berkeley</strain>
    </source>
</reference>
<organism evidence="1 2">
    <name type="scientific">Entomophthora muscae</name>
    <dbReference type="NCBI Taxonomy" id="34485"/>
    <lineage>
        <taxon>Eukaryota</taxon>
        <taxon>Fungi</taxon>
        <taxon>Fungi incertae sedis</taxon>
        <taxon>Zoopagomycota</taxon>
        <taxon>Entomophthoromycotina</taxon>
        <taxon>Entomophthoromycetes</taxon>
        <taxon>Entomophthorales</taxon>
        <taxon>Entomophthoraceae</taxon>
        <taxon>Entomophthora</taxon>
    </lineage>
</organism>
<evidence type="ECO:0000313" key="1">
    <source>
        <dbReference type="EMBL" id="KAJ9061735.1"/>
    </source>
</evidence>
<keyword evidence="2" id="KW-1185">Reference proteome</keyword>
<name>A0ACC2SHC0_9FUNG</name>
<sequence length="68" mass="7269">METLIAIAEPALTKCTEDEKEDLAAQITGQKIKASLKEAPKGKSPGPDNIPVEALRALQARLILELTS</sequence>
<evidence type="ECO:0000313" key="2">
    <source>
        <dbReference type="Proteomes" id="UP001165960"/>
    </source>
</evidence>
<dbReference type="EMBL" id="QTSX02005045">
    <property type="protein sequence ID" value="KAJ9061735.1"/>
    <property type="molecule type" value="Genomic_DNA"/>
</dbReference>
<accession>A0ACC2SHC0</accession>